<dbReference type="CDD" id="cd21037">
    <property type="entry name" value="MLKL_NTD"/>
    <property type="match status" value="1"/>
</dbReference>
<comment type="catalytic activity">
    <reaction evidence="1">
        <text>S-ubiquitinyl-[E2 ubiquitin-conjugating enzyme]-L-cysteine + [acceptor protein]-L-lysine = [E2 ubiquitin-conjugating enzyme]-L-cysteine + N(6)-ubiquitinyl-[acceptor protein]-L-lysine.</text>
        <dbReference type="EC" id="2.3.2.27"/>
    </reaction>
</comment>
<sequence>MNILGQIISLGQLIYTQCEKMNYCQTQCQRLGSRVRGLLSPLQMLQARGEQNLPKEITAALDRFHAVLKETQRQVDKFSSKSSVWKFIAAGQNKILFKDVNKNLSDVWEQLSLLLQVHLHLSVSTISYGASWLQEDQEDAEKDRQNFPNENNIKALLRQLEVNTNEIKEALRAWLKLNSLPKSRQEVLQVKIKEIKKEDLSGAPWRLLRENAFSTLYKGEYHKAPVAIKVFNKLPNRSIGIVRYTFNEEVSTMKKFDSPNILRVFGICIDETVTPPQFSIVMEHCELGTLRELLDKKKDLKYGERFLLVLGAARGLYRLHHTEVPVLHRNISSSSFLVTEGYHVKLAGFELSKTQSSIRQETKGKKIEKVRPTAYVSPQGLENLFHKYDIKAEIYSFGIVLWEIVTGKIPFEGYDSEKIRQLVAVDRQQEPLGDDCPLELQEVIDECRAYEPSERPSVEGRDRSSFSEKLSPEVTVGGGIFRVLRRPPQLGWASEPGRGFLASDMQASSSSVSDSDSSGEYEEAVGQAEEPGAVIVEDMQASSSSVSDSDSSGEYEEAVGQAEEPGAVIVEGGNPAEQEVTRIDEDKTLPKQSPQKSSPVASADEEEADTCTICLEQWTNAGDHRLSALRCGHLFGYRCISKWLKGQARKCPQCNKKAKHNDIVVLYARTLRALDTTEQERMKSAMQKEQTLRRQAELESAQCRLQLQVLTDECTRLHSRVQDLQKLIVQHRDQILQQTGGSPTHILNCLPPSQRQHRYHLQKTFPVSQTGNCRIMAYCDSLSCLVVSQPSPEASFLPGFGVKMLSTANMKSSQYIPMHGKQIRGLAFSSRSKGLLLSASLDNTVKLTRCPLVSLSYIPRAASPTFPCGGLLAGTLEGASFWELKMGFSHWPHVLPLEPGGCVDFQTESSTRHCLVTYRPDKNHNTIRSVLMEMSYRLNDVGETTCSCYPVQTFLGGPTCKLLTKSAIFQSPENNGSILLWDAGSGSLLQDLKTDQPVLDVCPFEVNSSSYLATLTEKMVHIHRWE</sequence>
<dbReference type="InterPro" id="IPR015943">
    <property type="entry name" value="WD40/YVTN_repeat-like_dom_sf"/>
</dbReference>
<keyword evidence="12" id="KW-0833">Ubl conjugation pathway</keyword>
<dbReference type="AlphaFoldDB" id="L9KJW9"/>
<accession>L9KJW9</accession>
<dbReference type="InterPro" id="IPR011009">
    <property type="entry name" value="Kinase-like_dom_sf"/>
</dbReference>
<dbReference type="Gene3D" id="1.10.510.10">
    <property type="entry name" value="Transferase(Phosphotransferase) domain 1"/>
    <property type="match status" value="1"/>
</dbReference>
<feature type="domain" description="RING-type" evidence="21">
    <location>
        <begin position="611"/>
        <end position="655"/>
    </location>
</feature>
<evidence type="ECO:0000256" key="19">
    <source>
        <dbReference type="SAM" id="MobiDB-lite"/>
    </source>
</evidence>
<protein>
    <recommendedName>
        <fullName evidence="4">RING-type E3 ubiquitin transferase</fullName>
        <ecNumber evidence="4">2.3.2.27</ecNumber>
    </recommendedName>
</protein>
<keyword evidence="15" id="KW-0539">Nucleus</keyword>
<dbReference type="EC" id="2.3.2.27" evidence="4"/>
<feature type="coiled-coil region" evidence="18">
    <location>
        <begin position="693"/>
        <end position="727"/>
    </location>
</feature>
<dbReference type="InterPro" id="IPR001245">
    <property type="entry name" value="Ser-Thr/Tyr_kinase_cat_dom"/>
</dbReference>
<feature type="compositionally biased region" description="Polar residues" evidence="19">
    <location>
        <begin position="590"/>
        <end position="600"/>
    </location>
</feature>
<dbReference type="PANTHER" id="PTHR16047">
    <property type="entry name" value="RFWD3 PROTEIN"/>
    <property type="match status" value="1"/>
</dbReference>
<organism evidence="22 23">
    <name type="scientific">Tupaia chinensis</name>
    <name type="common">Chinese tree shrew</name>
    <name type="synonym">Tupaia belangeri chinensis</name>
    <dbReference type="NCBI Taxonomy" id="246437"/>
    <lineage>
        <taxon>Eukaryota</taxon>
        <taxon>Metazoa</taxon>
        <taxon>Chordata</taxon>
        <taxon>Craniata</taxon>
        <taxon>Vertebrata</taxon>
        <taxon>Euteleostomi</taxon>
        <taxon>Mammalia</taxon>
        <taxon>Eutheria</taxon>
        <taxon>Euarchontoglires</taxon>
        <taxon>Scandentia</taxon>
        <taxon>Tupaiidae</taxon>
        <taxon>Tupaia</taxon>
    </lineage>
</organism>
<evidence type="ECO:0000256" key="15">
    <source>
        <dbReference type="ARBA" id="ARBA00023242"/>
    </source>
</evidence>
<evidence type="ECO:0000313" key="23">
    <source>
        <dbReference type="Proteomes" id="UP000011518"/>
    </source>
</evidence>
<proteinExistence type="predicted"/>
<keyword evidence="23" id="KW-1185">Reference proteome</keyword>
<keyword evidence="9" id="KW-0677">Repeat</keyword>
<dbReference type="SUPFAM" id="SSF50978">
    <property type="entry name" value="WD40 repeat-like"/>
    <property type="match status" value="1"/>
</dbReference>
<evidence type="ECO:0000256" key="18">
    <source>
        <dbReference type="SAM" id="Coils"/>
    </source>
</evidence>
<dbReference type="InterPro" id="IPR000719">
    <property type="entry name" value="Prot_kinase_dom"/>
</dbReference>
<keyword evidence="18" id="KW-0175">Coiled coil</keyword>
<keyword evidence="10" id="KW-0227">DNA damage</keyword>
<evidence type="ECO:0000256" key="10">
    <source>
        <dbReference type="ARBA" id="ARBA00022763"/>
    </source>
</evidence>
<dbReference type="GO" id="GO:0004672">
    <property type="term" value="F:protein kinase activity"/>
    <property type="evidence" value="ECO:0007669"/>
    <property type="project" value="InterPro"/>
</dbReference>
<evidence type="ECO:0000259" key="20">
    <source>
        <dbReference type="PROSITE" id="PS50011"/>
    </source>
</evidence>
<evidence type="ECO:0000313" key="22">
    <source>
        <dbReference type="EMBL" id="ELW63013.1"/>
    </source>
</evidence>
<evidence type="ECO:0000256" key="9">
    <source>
        <dbReference type="ARBA" id="ARBA00022737"/>
    </source>
</evidence>
<evidence type="ECO:0000256" key="5">
    <source>
        <dbReference type="ARBA" id="ARBA00022490"/>
    </source>
</evidence>
<dbReference type="GO" id="GO:0016604">
    <property type="term" value="C:nuclear body"/>
    <property type="evidence" value="ECO:0007669"/>
    <property type="project" value="UniProtKB-SubCell"/>
</dbReference>
<keyword evidence="7" id="KW-0808">Transferase</keyword>
<dbReference type="GO" id="GO:0007166">
    <property type="term" value="P:cell surface receptor signaling pathway"/>
    <property type="evidence" value="ECO:0007669"/>
    <property type="project" value="InterPro"/>
</dbReference>
<keyword evidence="8" id="KW-0479">Metal-binding</keyword>
<dbReference type="InterPro" id="IPR054000">
    <property type="entry name" value="MLKL_N"/>
</dbReference>
<evidence type="ECO:0000256" key="16">
    <source>
        <dbReference type="ARBA" id="ARBA00034306"/>
    </source>
</evidence>
<evidence type="ECO:0000256" key="3">
    <source>
        <dbReference type="ARBA" id="ARBA00004906"/>
    </source>
</evidence>
<dbReference type="GO" id="GO:0016567">
    <property type="term" value="P:protein ubiquitination"/>
    <property type="evidence" value="ECO:0007669"/>
    <property type="project" value="InterPro"/>
</dbReference>
<dbReference type="FunFam" id="3.30.200.20:FF:000437">
    <property type="entry name" value="Mixed lineage kinase domain-like pseudokinase"/>
    <property type="match status" value="1"/>
</dbReference>
<dbReference type="SUPFAM" id="SSF56112">
    <property type="entry name" value="Protein kinase-like (PK-like)"/>
    <property type="match status" value="1"/>
</dbReference>
<feature type="region of interest" description="Disordered" evidence="19">
    <location>
        <begin position="539"/>
        <end position="563"/>
    </location>
</feature>
<dbReference type="InterPro" id="IPR013083">
    <property type="entry name" value="Znf_RING/FYVE/PHD"/>
</dbReference>
<dbReference type="SUPFAM" id="SSF57850">
    <property type="entry name" value="RING/U-box"/>
    <property type="match status" value="1"/>
</dbReference>
<dbReference type="EMBL" id="KB320797">
    <property type="protein sequence ID" value="ELW63013.1"/>
    <property type="molecule type" value="Genomic_DNA"/>
</dbReference>
<dbReference type="InterPro" id="IPR056527">
    <property type="entry name" value="WD40_RFWD3"/>
</dbReference>
<dbReference type="GO" id="GO:0005524">
    <property type="term" value="F:ATP binding"/>
    <property type="evidence" value="ECO:0007669"/>
    <property type="project" value="InterPro"/>
</dbReference>
<dbReference type="Pfam" id="PF13639">
    <property type="entry name" value="zf-RING_2"/>
    <property type="match status" value="1"/>
</dbReference>
<evidence type="ECO:0000256" key="11">
    <source>
        <dbReference type="ARBA" id="ARBA00022771"/>
    </source>
</evidence>
<dbReference type="InterPro" id="IPR001841">
    <property type="entry name" value="Znf_RING"/>
</dbReference>
<dbReference type="Gene3D" id="3.30.200.20">
    <property type="entry name" value="Phosphorylase Kinase, domain 1"/>
    <property type="match status" value="1"/>
</dbReference>
<keyword evidence="5" id="KW-0963">Cytoplasm</keyword>
<evidence type="ECO:0000256" key="1">
    <source>
        <dbReference type="ARBA" id="ARBA00000900"/>
    </source>
</evidence>
<name>L9KJW9_TUPCH</name>
<dbReference type="Gene3D" id="2.130.10.10">
    <property type="entry name" value="YVTN repeat-like/Quinoprotein amine dehydrogenase"/>
    <property type="match status" value="1"/>
</dbReference>
<comment type="subcellular location">
    <subcellularLocation>
        <location evidence="2">Cytoplasm</location>
    </subcellularLocation>
    <subcellularLocation>
        <location evidence="16">Nucleus</location>
        <location evidence="16">Nuclear body</location>
    </subcellularLocation>
</comment>
<dbReference type="Pfam" id="PF22215">
    <property type="entry name" value="MLKL_N"/>
    <property type="match status" value="1"/>
</dbReference>
<keyword evidence="13" id="KW-0862">Zinc</keyword>
<dbReference type="PROSITE" id="PS50011">
    <property type="entry name" value="PROTEIN_KINASE_DOM"/>
    <property type="match status" value="1"/>
</dbReference>
<dbReference type="PANTHER" id="PTHR16047:SF7">
    <property type="entry name" value="E3 UBIQUITIN-PROTEIN LIGASE RFWD3"/>
    <property type="match status" value="1"/>
</dbReference>
<evidence type="ECO:0000256" key="7">
    <source>
        <dbReference type="ARBA" id="ARBA00022679"/>
    </source>
</evidence>
<dbReference type="GO" id="GO:0036297">
    <property type="term" value="P:interstrand cross-link repair"/>
    <property type="evidence" value="ECO:0007669"/>
    <property type="project" value="InterPro"/>
</dbReference>
<dbReference type="GO" id="GO:0061630">
    <property type="term" value="F:ubiquitin protein ligase activity"/>
    <property type="evidence" value="ECO:0007669"/>
    <property type="project" value="UniProtKB-EC"/>
</dbReference>
<dbReference type="Gene3D" id="1.20.930.20">
    <property type="entry name" value="Adaptor protein Cbl, N-terminal domain"/>
    <property type="match status" value="1"/>
</dbReference>
<dbReference type="Gene3D" id="3.30.40.10">
    <property type="entry name" value="Zinc/RING finger domain, C3HC4 (zinc finger)"/>
    <property type="match status" value="1"/>
</dbReference>
<keyword evidence="11 17" id="KW-0863">Zinc-finger</keyword>
<comment type="pathway">
    <text evidence="3">Protein modification; protein ubiquitination.</text>
</comment>
<dbReference type="GO" id="GO:0008270">
    <property type="term" value="F:zinc ion binding"/>
    <property type="evidence" value="ECO:0007669"/>
    <property type="project" value="UniProtKB-KW"/>
</dbReference>
<dbReference type="InterPro" id="IPR036322">
    <property type="entry name" value="WD40_repeat_dom_sf"/>
</dbReference>
<reference evidence="23" key="2">
    <citation type="journal article" date="2013" name="Nat. Commun.">
        <title>Genome of the Chinese tree shrew.</title>
        <authorList>
            <person name="Fan Y."/>
            <person name="Huang Z.Y."/>
            <person name="Cao C.C."/>
            <person name="Chen C.S."/>
            <person name="Chen Y.X."/>
            <person name="Fan D.D."/>
            <person name="He J."/>
            <person name="Hou H.L."/>
            <person name="Hu L."/>
            <person name="Hu X.T."/>
            <person name="Jiang X.T."/>
            <person name="Lai R."/>
            <person name="Lang Y.S."/>
            <person name="Liang B."/>
            <person name="Liao S.G."/>
            <person name="Mu D."/>
            <person name="Ma Y.Y."/>
            <person name="Niu Y.Y."/>
            <person name="Sun X.Q."/>
            <person name="Xia J.Q."/>
            <person name="Xiao J."/>
            <person name="Xiong Z.Q."/>
            <person name="Xu L."/>
            <person name="Yang L."/>
            <person name="Zhang Y."/>
            <person name="Zhao W."/>
            <person name="Zhao X.D."/>
            <person name="Zheng Y.T."/>
            <person name="Zhou J.M."/>
            <person name="Zhu Y.B."/>
            <person name="Zhang G.J."/>
            <person name="Wang J."/>
            <person name="Yao Y.G."/>
        </authorList>
    </citation>
    <scope>NUCLEOTIDE SEQUENCE [LARGE SCALE GENOMIC DNA]</scope>
</reference>
<evidence type="ECO:0000256" key="6">
    <source>
        <dbReference type="ARBA" id="ARBA00022574"/>
    </source>
</evidence>
<evidence type="ECO:0000256" key="8">
    <source>
        <dbReference type="ARBA" id="ARBA00022723"/>
    </source>
</evidence>
<feature type="region of interest" description="Disordered" evidence="19">
    <location>
        <begin position="580"/>
        <end position="606"/>
    </location>
</feature>
<dbReference type="InterPro" id="IPR037381">
    <property type="entry name" value="RFWD3"/>
</dbReference>
<evidence type="ECO:0000256" key="2">
    <source>
        <dbReference type="ARBA" id="ARBA00004496"/>
    </source>
</evidence>
<dbReference type="InterPro" id="IPR036537">
    <property type="entry name" value="Adaptor_Cbl_N_dom_sf"/>
</dbReference>
<evidence type="ECO:0000256" key="4">
    <source>
        <dbReference type="ARBA" id="ARBA00012483"/>
    </source>
</evidence>
<reference evidence="23" key="1">
    <citation type="submission" date="2012-07" db="EMBL/GenBank/DDBJ databases">
        <title>Genome of the Chinese tree shrew, a rising model animal genetically related to primates.</title>
        <authorList>
            <person name="Zhang G."/>
            <person name="Fan Y."/>
            <person name="Yao Y."/>
            <person name="Huang Z."/>
        </authorList>
    </citation>
    <scope>NUCLEOTIDE SEQUENCE [LARGE SCALE GENOMIC DNA]</scope>
</reference>
<dbReference type="FunFam" id="1.10.510.10:FF:000663">
    <property type="entry name" value="Mixed lineage kinase domain-like pseudokinase"/>
    <property type="match status" value="1"/>
</dbReference>
<dbReference type="STRING" id="246437.L9KJW9"/>
<keyword evidence="6" id="KW-0853">WD repeat</keyword>
<dbReference type="SMART" id="SM00184">
    <property type="entry name" value="RING"/>
    <property type="match status" value="1"/>
</dbReference>
<evidence type="ECO:0000256" key="13">
    <source>
        <dbReference type="ARBA" id="ARBA00022833"/>
    </source>
</evidence>
<keyword evidence="14" id="KW-0234">DNA repair</keyword>
<evidence type="ECO:0000259" key="21">
    <source>
        <dbReference type="PROSITE" id="PS50089"/>
    </source>
</evidence>
<dbReference type="FunCoup" id="L9KJW9">
    <property type="interactions" value="2449"/>
</dbReference>
<evidence type="ECO:0000256" key="14">
    <source>
        <dbReference type="ARBA" id="ARBA00023204"/>
    </source>
</evidence>
<feature type="domain" description="Protein kinase" evidence="20">
    <location>
        <begin position="202"/>
        <end position="467"/>
    </location>
</feature>
<dbReference type="InParanoid" id="L9KJW9"/>
<dbReference type="InterPro" id="IPR059179">
    <property type="entry name" value="MLKL-like_MCAfunc"/>
</dbReference>
<dbReference type="Pfam" id="PF07714">
    <property type="entry name" value="PK_Tyr_Ser-Thr"/>
    <property type="match status" value="1"/>
</dbReference>
<evidence type="ECO:0000256" key="12">
    <source>
        <dbReference type="ARBA" id="ARBA00022786"/>
    </source>
</evidence>
<gene>
    <name evidence="22" type="ORF">TREES_T100001769</name>
</gene>
<feature type="compositionally biased region" description="Basic and acidic residues" evidence="19">
    <location>
        <begin position="580"/>
        <end position="589"/>
    </location>
</feature>
<dbReference type="Proteomes" id="UP000011518">
    <property type="component" value="Unassembled WGS sequence"/>
</dbReference>
<dbReference type="eggNOG" id="KOG0192">
    <property type="taxonomic scope" value="Eukaryota"/>
</dbReference>
<dbReference type="GO" id="GO:0005737">
    <property type="term" value="C:cytoplasm"/>
    <property type="evidence" value="ECO:0007669"/>
    <property type="project" value="UniProtKB-SubCell"/>
</dbReference>
<dbReference type="Pfam" id="PF23419">
    <property type="entry name" value="WD40_RFWD3"/>
    <property type="match status" value="1"/>
</dbReference>
<evidence type="ECO:0000256" key="17">
    <source>
        <dbReference type="PROSITE-ProRule" id="PRU00175"/>
    </source>
</evidence>
<feature type="region of interest" description="Disordered" evidence="19">
    <location>
        <begin position="495"/>
        <end position="527"/>
    </location>
</feature>
<dbReference type="CDD" id="cd16450">
    <property type="entry name" value="mRING-C3HGC3_RFWD3"/>
    <property type="match status" value="1"/>
</dbReference>
<dbReference type="PROSITE" id="PS50089">
    <property type="entry name" value="ZF_RING_2"/>
    <property type="match status" value="1"/>
</dbReference>